<dbReference type="Pfam" id="PF12796">
    <property type="entry name" value="Ank_2"/>
    <property type="match status" value="1"/>
</dbReference>
<dbReference type="Gene3D" id="1.25.40.20">
    <property type="entry name" value="Ankyrin repeat-containing domain"/>
    <property type="match status" value="1"/>
</dbReference>
<dbReference type="GO" id="GO:0045732">
    <property type="term" value="P:positive regulation of protein catabolic process"/>
    <property type="evidence" value="ECO:0007669"/>
    <property type="project" value="TreeGrafter"/>
</dbReference>
<dbReference type="InterPro" id="IPR051573">
    <property type="entry name" value="Ankyrin-SOCS_box_domain"/>
</dbReference>
<dbReference type="AlphaFoldDB" id="A0AAE0CGY9"/>
<evidence type="ECO:0000313" key="6">
    <source>
        <dbReference type="Proteomes" id="UP001190700"/>
    </source>
</evidence>
<sequence length="215" mass="23289">MKANSRKARERALPPCSSTTLAPSTSRVDSDETLREFEESTFEDSASVGTAILLNRLLSVDDGGTLNQLDNQPENLKGSTVLLNSLLEQLASDDEQADDADGTLMRRLAEVAERGEHRDGSAAVKSLLDNAGKQAIEIRDSAGDTALHFACSWGLVRAVRLLVLEDCISLNCRNKDGAFPLHKAAEGGQARHFRYTCMEAGEGVRRVTSDTPAWT</sequence>
<comment type="similarity">
    <text evidence="1">Belongs to the ankyrin SOCS box (ASB) family.</text>
</comment>
<evidence type="ECO:0000313" key="5">
    <source>
        <dbReference type="EMBL" id="KAK3254149.1"/>
    </source>
</evidence>
<dbReference type="InterPro" id="IPR036770">
    <property type="entry name" value="Ankyrin_rpt-contain_sf"/>
</dbReference>
<dbReference type="PANTHER" id="PTHR24136:SF15">
    <property type="entry name" value="ANK_REP_REGION DOMAIN-CONTAINING PROTEIN"/>
    <property type="match status" value="1"/>
</dbReference>
<organism evidence="5 6">
    <name type="scientific">Cymbomonas tetramitiformis</name>
    <dbReference type="NCBI Taxonomy" id="36881"/>
    <lineage>
        <taxon>Eukaryota</taxon>
        <taxon>Viridiplantae</taxon>
        <taxon>Chlorophyta</taxon>
        <taxon>Pyramimonadophyceae</taxon>
        <taxon>Pyramimonadales</taxon>
        <taxon>Pyramimonadaceae</taxon>
        <taxon>Cymbomonas</taxon>
    </lineage>
</organism>
<dbReference type="EMBL" id="LGRX02024070">
    <property type="protein sequence ID" value="KAK3254149.1"/>
    <property type="molecule type" value="Genomic_DNA"/>
</dbReference>
<evidence type="ECO:0000256" key="2">
    <source>
        <dbReference type="ARBA" id="ARBA00022737"/>
    </source>
</evidence>
<keyword evidence="6" id="KW-1185">Reference proteome</keyword>
<reference evidence="5 6" key="1">
    <citation type="journal article" date="2015" name="Genome Biol. Evol.">
        <title>Comparative Genomics of a Bacterivorous Green Alga Reveals Evolutionary Causalities and Consequences of Phago-Mixotrophic Mode of Nutrition.</title>
        <authorList>
            <person name="Burns J.A."/>
            <person name="Paasch A."/>
            <person name="Narechania A."/>
            <person name="Kim E."/>
        </authorList>
    </citation>
    <scope>NUCLEOTIDE SEQUENCE [LARGE SCALE GENOMIC DNA]</scope>
    <source>
        <strain evidence="5 6">PLY_AMNH</strain>
    </source>
</reference>
<comment type="caution">
    <text evidence="5">The sequence shown here is derived from an EMBL/GenBank/DDBJ whole genome shotgun (WGS) entry which is preliminary data.</text>
</comment>
<dbReference type="GO" id="GO:0016567">
    <property type="term" value="P:protein ubiquitination"/>
    <property type="evidence" value="ECO:0007669"/>
    <property type="project" value="TreeGrafter"/>
</dbReference>
<gene>
    <name evidence="5" type="ORF">CYMTET_36630</name>
</gene>
<keyword evidence="2" id="KW-0677">Repeat</keyword>
<proteinExistence type="inferred from homology"/>
<accession>A0AAE0CGY9</accession>
<dbReference type="Proteomes" id="UP001190700">
    <property type="component" value="Unassembled WGS sequence"/>
</dbReference>
<keyword evidence="3" id="KW-0040">ANK repeat</keyword>
<evidence type="ECO:0000256" key="1">
    <source>
        <dbReference type="ARBA" id="ARBA00005949"/>
    </source>
</evidence>
<dbReference type="InterPro" id="IPR002110">
    <property type="entry name" value="Ankyrin_rpt"/>
</dbReference>
<name>A0AAE0CGY9_9CHLO</name>
<dbReference type="SUPFAM" id="SSF48403">
    <property type="entry name" value="Ankyrin repeat"/>
    <property type="match status" value="1"/>
</dbReference>
<feature type="compositionally biased region" description="Polar residues" evidence="4">
    <location>
        <begin position="16"/>
        <end position="27"/>
    </location>
</feature>
<feature type="region of interest" description="Disordered" evidence="4">
    <location>
        <begin position="1"/>
        <end position="31"/>
    </location>
</feature>
<feature type="non-terminal residue" evidence="5">
    <location>
        <position position="215"/>
    </location>
</feature>
<evidence type="ECO:0000256" key="3">
    <source>
        <dbReference type="ARBA" id="ARBA00023043"/>
    </source>
</evidence>
<dbReference type="PANTHER" id="PTHR24136">
    <property type="entry name" value="SOWAH (DROSOPHILA) HOMOLOG"/>
    <property type="match status" value="1"/>
</dbReference>
<protein>
    <submittedName>
        <fullName evidence="5">Uncharacterized protein</fullName>
    </submittedName>
</protein>
<evidence type="ECO:0000256" key="4">
    <source>
        <dbReference type="SAM" id="MobiDB-lite"/>
    </source>
</evidence>